<evidence type="ECO:0000313" key="1">
    <source>
        <dbReference type="EMBL" id="MFC5410678.1"/>
    </source>
</evidence>
<dbReference type="Proteomes" id="UP001596106">
    <property type="component" value="Unassembled WGS sequence"/>
</dbReference>
<protein>
    <submittedName>
        <fullName evidence="1">Uncharacterized protein</fullName>
    </submittedName>
</protein>
<proteinExistence type="predicted"/>
<keyword evidence="2" id="KW-1185">Reference proteome</keyword>
<comment type="caution">
    <text evidence="1">The sequence shown here is derived from an EMBL/GenBank/DDBJ whole genome shotgun (WGS) entry which is preliminary data.</text>
</comment>
<evidence type="ECO:0000313" key="2">
    <source>
        <dbReference type="Proteomes" id="UP001596106"/>
    </source>
</evidence>
<organism evidence="1 2">
    <name type="scientific">Larkinella bovis</name>
    <dbReference type="NCBI Taxonomy" id="683041"/>
    <lineage>
        <taxon>Bacteria</taxon>
        <taxon>Pseudomonadati</taxon>
        <taxon>Bacteroidota</taxon>
        <taxon>Cytophagia</taxon>
        <taxon>Cytophagales</taxon>
        <taxon>Spirosomataceae</taxon>
        <taxon>Larkinella</taxon>
    </lineage>
</organism>
<dbReference type="RefSeq" id="WP_379846556.1">
    <property type="nucleotide sequence ID" value="NZ_JBHSMA010000004.1"/>
</dbReference>
<sequence>MQNENKRPDQAMNEPINPSLLWSLKVHGFLFPETDEEVEAFRINHLSNPDPLPDFLTDPMAIFNRPRQQPRIEPKWDASSEIGSILAMAAREGGDIPEDVLKQMEQDRQEALRRKKS</sequence>
<reference evidence="2" key="1">
    <citation type="journal article" date="2019" name="Int. J. Syst. Evol. Microbiol.">
        <title>The Global Catalogue of Microorganisms (GCM) 10K type strain sequencing project: providing services to taxonomists for standard genome sequencing and annotation.</title>
        <authorList>
            <consortium name="The Broad Institute Genomics Platform"/>
            <consortium name="The Broad Institute Genome Sequencing Center for Infectious Disease"/>
            <person name="Wu L."/>
            <person name="Ma J."/>
        </authorList>
    </citation>
    <scope>NUCLEOTIDE SEQUENCE [LARGE SCALE GENOMIC DNA]</scope>
    <source>
        <strain evidence="2">CCUG 55250</strain>
    </source>
</reference>
<name>A0ABW0ID97_9BACT</name>
<accession>A0ABW0ID97</accession>
<dbReference type="EMBL" id="JBHSMA010000004">
    <property type="protein sequence ID" value="MFC5410678.1"/>
    <property type="molecule type" value="Genomic_DNA"/>
</dbReference>
<gene>
    <name evidence="1" type="ORF">ACFPMF_15250</name>
</gene>